<reference evidence="2" key="1">
    <citation type="submission" date="2022-11" db="UniProtKB">
        <authorList>
            <consortium name="WormBaseParasite"/>
        </authorList>
    </citation>
    <scope>IDENTIFICATION</scope>
</reference>
<organism evidence="1 2">
    <name type="scientific">Romanomermis culicivorax</name>
    <name type="common">Nematode worm</name>
    <dbReference type="NCBI Taxonomy" id="13658"/>
    <lineage>
        <taxon>Eukaryota</taxon>
        <taxon>Metazoa</taxon>
        <taxon>Ecdysozoa</taxon>
        <taxon>Nematoda</taxon>
        <taxon>Enoplea</taxon>
        <taxon>Dorylaimia</taxon>
        <taxon>Mermithida</taxon>
        <taxon>Mermithoidea</taxon>
        <taxon>Mermithidae</taxon>
        <taxon>Romanomermis</taxon>
    </lineage>
</organism>
<evidence type="ECO:0000313" key="2">
    <source>
        <dbReference type="WBParaSite" id="nRc.2.0.1.t40039-RA"/>
    </source>
</evidence>
<proteinExistence type="predicted"/>
<protein>
    <submittedName>
        <fullName evidence="2">Uncharacterized protein</fullName>
    </submittedName>
</protein>
<keyword evidence="1" id="KW-1185">Reference proteome</keyword>
<dbReference type="Proteomes" id="UP000887565">
    <property type="component" value="Unplaced"/>
</dbReference>
<evidence type="ECO:0000313" key="1">
    <source>
        <dbReference type="Proteomes" id="UP000887565"/>
    </source>
</evidence>
<name>A0A915KNK9_ROMCU</name>
<accession>A0A915KNK9</accession>
<dbReference type="WBParaSite" id="nRc.2.0.1.t40039-RA">
    <property type="protein sequence ID" value="nRc.2.0.1.t40039-RA"/>
    <property type="gene ID" value="nRc.2.0.1.g40039"/>
</dbReference>
<dbReference type="AlphaFoldDB" id="A0A915KNK9"/>
<sequence length="62" mass="7221">MQLTDITEQKGYFHSVRLEVTVSRFTTHQGQTQNLIAFRANKSNANKFYLNSIFVLSQQTLR</sequence>